<feature type="transmembrane region" description="Helical" evidence="2">
    <location>
        <begin position="12"/>
        <end position="32"/>
    </location>
</feature>
<keyword evidence="2" id="KW-0812">Transmembrane</keyword>
<sequence length="55" mass="5835">MPRLNTHIVRSVTGLTFLAFVAMYGGLTLYYVSSTTGSTPTPPPTPSGSRVRSSC</sequence>
<keyword evidence="2" id="KW-1133">Transmembrane helix</keyword>
<proteinExistence type="predicted"/>
<reference evidence="3 4" key="1">
    <citation type="submission" date="2020-08" db="EMBL/GenBank/DDBJ databases">
        <title>Genomic Encyclopedia of Type Strains, Phase IV (KMG-IV): sequencing the most valuable type-strain genomes for metagenomic binning, comparative biology and taxonomic classification.</title>
        <authorList>
            <person name="Goeker M."/>
        </authorList>
    </citation>
    <scope>NUCLEOTIDE SEQUENCE [LARGE SCALE GENOMIC DNA]</scope>
    <source>
        <strain evidence="3 4">DSM 103570</strain>
    </source>
</reference>
<keyword evidence="2" id="KW-0472">Membrane</keyword>
<evidence type="ECO:0000313" key="3">
    <source>
        <dbReference type="EMBL" id="MBB4005387.1"/>
    </source>
</evidence>
<name>A0A7W6MRT1_9HYPH</name>
<organism evidence="3 4">
    <name type="scientific">Aurantimonas endophytica</name>
    <dbReference type="NCBI Taxonomy" id="1522175"/>
    <lineage>
        <taxon>Bacteria</taxon>
        <taxon>Pseudomonadati</taxon>
        <taxon>Pseudomonadota</taxon>
        <taxon>Alphaproteobacteria</taxon>
        <taxon>Hyphomicrobiales</taxon>
        <taxon>Aurantimonadaceae</taxon>
        <taxon>Aurantimonas</taxon>
    </lineage>
</organism>
<evidence type="ECO:0000256" key="1">
    <source>
        <dbReference type="SAM" id="MobiDB-lite"/>
    </source>
</evidence>
<keyword evidence="4" id="KW-1185">Reference proteome</keyword>
<evidence type="ECO:0000313" key="4">
    <source>
        <dbReference type="Proteomes" id="UP000588647"/>
    </source>
</evidence>
<accession>A0A7W6MRT1</accession>
<dbReference type="Proteomes" id="UP000588647">
    <property type="component" value="Unassembled WGS sequence"/>
</dbReference>
<gene>
    <name evidence="3" type="ORF">GGR03_004486</name>
</gene>
<evidence type="ECO:0000256" key="2">
    <source>
        <dbReference type="SAM" id="Phobius"/>
    </source>
</evidence>
<protein>
    <submittedName>
        <fullName evidence="3">Uncharacterized protein</fullName>
    </submittedName>
</protein>
<dbReference type="AlphaFoldDB" id="A0A7W6MRT1"/>
<feature type="region of interest" description="Disordered" evidence="1">
    <location>
        <begin position="35"/>
        <end position="55"/>
    </location>
</feature>
<dbReference type="RefSeq" id="WP_246368394.1">
    <property type="nucleotide sequence ID" value="NZ_JAAAMM010000006.1"/>
</dbReference>
<dbReference type="EMBL" id="JACIEM010000006">
    <property type="protein sequence ID" value="MBB4005387.1"/>
    <property type="molecule type" value="Genomic_DNA"/>
</dbReference>
<comment type="caution">
    <text evidence="3">The sequence shown here is derived from an EMBL/GenBank/DDBJ whole genome shotgun (WGS) entry which is preliminary data.</text>
</comment>